<dbReference type="Pfam" id="PF03466">
    <property type="entry name" value="LysR_substrate"/>
    <property type="match status" value="1"/>
</dbReference>
<evidence type="ECO:0000256" key="2">
    <source>
        <dbReference type="ARBA" id="ARBA00023015"/>
    </source>
</evidence>
<evidence type="ECO:0000256" key="4">
    <source>
        <dbReference type="ARBA" id="ARBA00023163"/>
    </source>
</evidence>
<accession>A0A8S8XCA5</accession>
<dbReference type="GO" id="GO:0006351">
    <property type="term" value="P:DNA-templated transcription"/>
    <property type="evidence" value="ECO:0007669"/>
    <property type="project" value="TreeGrafter"/>
</dbReference>
<evidence type="ECO:0000256" key="3">
    <source>
        <dbReference type="ARBA" id="ARBA00023125"/>
    </source>
</evidence>
<dbReference type="InterPro" id="IPR036390">
    <property type="entry name" value="WH_DNA-bd_sf"/>
</dbReference>
<dbReference type="InterPro" id="IPR058163">
    <property type="entry name" value="LysR-type_TF_proteobact-type"/>
</dbReference>
<keyword evidence="7" id="KW-1185">Reference proteome</keyword>
<dbReference type="SUPFAM" id="SSF46785">
    <property type="entry name" value="Winged helix' DNA-binding domain"/>
    <property type="match status" value="1"/>
</dbReference>
<dbReference type="PANTHER" id="PTHR30537">
    <property type="entry name" value="HTH-TYPE TRANSCRIPTIONAL REGULATOR"/>
    <property type="match status" value="1"/>
</dbReference>
<sequence length="301" mass="32717">MDRLDELAIFLSILDSGSFAAAARKLHKSPPAVTRALAGLEERLGVRLVERTTRRLAPTEAGRTLAERVRPLLATYDEAMDVAGDGGGVRGLLRVTAPLVFGRRHVTPIIANFLQAQPLVRIDFVLSDRWLDMVEEKIDVAVRIGALADSSLVARKVGEVRRVLVASPAYLAAHGTPRTPDELPTHELVTTSSNPLASEWRFGGGRKRELLIRVVPRLMVNEIDAMLIAVRAGRGIGRALSYQVANEIAAGTLVRVLPDFEPPPLAVQLVVPSARHLPTRTRAFLDDAAKSLRALDVIKPA</sequence>
<dbReference type="SUPFAM" id="SSF53850">
    <property type="entry name" value="Periplasmic binding protein-like II"/>
    <property type="match status" value="1"/>
</dbReference>
<dbReference type="PROSITE" id="PS50931">
    <property type="entry name" value="HTH_LYSR"/>
    <property type="match status" value="1"/>
</dbReference>
<dbReference type="PANTHER" id="PTHR30537:SF5">
    <property type="entry name" value="HTH-TYPE TRANSCRIPTIONAL ACTIVATOR TTDR-RELATED"/>
    <property type="match status" value="1"/>
</dbReference>
<keyword evidence="4" id="KW-0804">Transcription</keyword>
<dbReference type="InterPro" id="IPR036388">
    <property type="entry name" value="WH-like_DNA-bd_sf"/>
</dbReference>
<dbReference type="GO" id="GO:0043565">
    <property type="term" value="F:sequence-specific DNA binding"/>
    <property type="evidence" value="ECO:0007669"/>
    <property type="project" value="TreeGrafter"/>
</dbReference>
<reference evidence="6" key="1">
    <citation type="submission" date="2021-02" db="EMBL/GenBank/DDBJ databases">
        <title>Genome sequence of Rhodospirillales sp. strain TMPK1 isolated from soil.</title>
        <authorList>
            <person name="Nakai R."/>
            <person name="Kusada H."/>
            <person name="Tamaki H."/>
        </authorList>
    </citation>
    <scope>NUCLEOTIDE SEQUENCE</scope>
    <source>
        <strain evidence="6">TMPK1</strain>
    </source>
</reference>
<dbReference type="FunFam" id="1.10.10.10:FF:000001">
    <property type="entry name" value="LysR family transcriptional regulator"/>
    <property type="match status" value="1"/>
</dbReference>
<gene>
    <name evidence="6" type="ORF">TMPK1_19390</name>
</gene>
<keyword evidence="3" id="KW-0238">DNA-binding</keyword>
<dbReference type="Gene3D" id="1.10.10.10">
    <property type="entry name" value="Winged helix-like DNA-binding domain superfamily/Winged helix DNA-binding domain"/>
    <property type="match status" value="1"/>
</dbReference>
<dbReference type="Pfam" id="PF00126">
    <property type="entry name" value="HTH_1"/>
    <property type="match status" value="1"/>
</dbReference>
<organism evidence="6 7">
    <name type="scientific">Roseiterribacter gracilis</name>
    <dbReference type="NCBI Taxonomy" id="2812848"/>
    <lineage>
        <taxon>Bacteria</taxon>
        <taxon>Pseudomonadati</taxon>
        <taxon>Pseudomonadota</taxon>
        <taxon>Alphaproteobacteria</taxon>
        <taxon>Rhodospirillales</taxon>
        <taxon>Roseiterribacteraceae</taxon>
        <taxon>Roseiterribacter</taxon>
    </lineage>
</organism>
<evidence type="ECO:0000313" key="6">
    <source>
        <dbReference type="EMBL" id="GIL39702.1"/>
    </source>
</evidence>
<keyword evidence="2" id="KW-0805">Transcription regulation</keyword>
<comment type="similarity">
    <text evidence="1">Belongs to the LysR transcriptional regulatory family.</text>
</comment>
<feature type="domain" description="HTH lysR-type" evidence="5">
    <location>
        <begin position="1"/>
        <end position="59"/>
    </location>
</feature>
<evidence type="ECO:0000256" key="1">
    <source>
        <dbReference type="ARBA" id="ARBA00009437"/>
    </source>
</evidence>
<dbReference type="InterPro" id="IPR005119">
    <property type="entry name" value="LysR_subst-bd"/>
</dbReference>
<dbReference type="GO" id="GO:0003700">
    <property type="term" value="F:DNA-binding transcription factor activity"/>
    <property type="evidence" value="ECO:0007669"/>
    <property type="project" value="InterPro"/>
</dbReference>
<dbReference type="Proteomes" id="UP000681075">
    <property type="component" value="Unassembled WGS sequence"/>
</dbReference>
<dbReference type="AlphaFoldDB" id="A0A8S8XCA5"/>
<name>A0A8S8XCA5_9PROT</name>
<evidence type="ECO:0000259" key="5">
    <source>
        <dbReference type="PROSITE" id="PS50931"/>
    </source>
</evidence>
<dbReference type="InterPro" id="IPR000847">
    <property type="entry name" value="LysR_HTH_N"/>
</dbReference>
<proteinExistence type="inferred from homology"/>
<dbReference type="EMBL" id="BOPV01000001">
    <property type="protein sequence ID" value="GIL39702.1"/>
    <property type="molecule type" value="Genomic_DNA"/>
</dbReference>
<protein>
    <submittedName>
        <fullName evidence="6">LysR family transcriptional regulator</fullName>
    </submittedName>
</protein>
<evidence type="ECO:0000313" key="7">
    <source>
        <dbReference type="Proteomes" id="UP000681075"/>
    </source>
</evidence>
<dbReference type="RefSeq" id="WP_420242809.1">
    <property type="nucleotide sequence ID" value="NZ_BOPV01000001.1"/>
</dbReference>
<dbReference type="CDD" id="cd08471">
    <property type="entry name" value="PBP2_CrgA_like_2"/>
    <property type="match status" value="1"/>
</dbReference>
<comment type="caution">
    <text evidence="6">The sequence shown here is derived from an EMBL/GenBank/DDBJ whole genome shotgun (WGS) entry which is preliminary data.</text>
</comment>
<dbReference type="Gene3D" id="3.40.190.290">
    <property type="match status" value="1"/>
</dbReference>
<dbReference type="PRINTS" id="PR00039">
    <property type="entry name" value="HTHLYSR"/>
</dbReference>